<name>A0A7S3FTC0_9SPIT</name>
<proteinExistence type="predicted"/>
<protein>
    <submittedName>
        <fullName evidence="1">Uncharacterized protein</fullName>
    </submittedName>
</protein>
<accession>A0A7S3FTC0</accession>
<gene>
    <name evidence="1" type="ORF">SRAS04492_LOCUS1684</name>
</gene>
<evidence type="ECO:0000313" key="1">
    <source>
        <dbReference type="EMBL" id="CAE0229899.1"/>
    </source>
</evidence>
<sequence length="193" mass="22633">MQSNRGNLPDFESIELVKLKELLEEPSYKEQFLYIADMSGQAATYFSYSECLFSFHTEHKGVFIAKKQKAEDVAEKLREWIVRCMRKGSTLVIDLDTIVAPFKSQYDKEGTLPLTDLIFDREKLQKDFLKIVKESEMIDPFGNKGQFFLDNKFRIVLLTNMKEEEFDDEIVQMVLDQLPNQHLFKKIFIKPAE</sequence>
<dbReference type="EMBL" id="HBIA01003251">
    <property type="protein sequence ID" value="CAE0229899.1"/>
    <property type="molecule type" value="Transcribed_RNA"/>
</dbReference>
<dbReference type="AlphaFoldDB" id="A0A7S3FTC0"/>
<organism evidence="1">
    <name type="scientific">Strombidium rassoulzadegani</name>
    <dbReference type="NCBI Taxonomy" id="1082188"/>
    <lineage>
        <taxon>Eukaryota</taxon>
        <taxon>Sar</taxon>
        <taxon>Alveolata</taxon>
        <taxon>Ciliophora</taxon>
        <taxon>Intramacronucleata</taxon>
        <taxon>Spirotrichea</taxon>
        <taxon>Oligotrichia</taxon>
        <taxon>Strombidiidae</taxon>
        <taxon>Strombidium</taxon>
    </lineage>
</organism>
<reference evidence="1" key="1">
    <citation type="submission" date="2021-01" db="EMBL/GenBank/DDBJ databases">
        <authorList>
            <person name="Corre E."/>
            <person name="Pelletier E."/>
            <person name="Niang G."/>
            <person name="Scheremetjew M."/>
            <person name="Finn R."/>
            <person name="Kale V."/>
            <person name="Holt S."/>
            <person name="Cochrane G."/>
            <person name="Meng A."/>
            <person name="Brown T."/>
            <person name="Cohen L."/>
        </authorList>
    </citation>
    <scope>NUCLEOTIDE SEQUENCE</scope>
    <source>
        <strain evidence="1">Ras09</strain>
    </source>
</reference>